<organism evidence="2 3">
    <name type="scientific">Acinetobacter phage Acj9</name>
    <dbReference type="NCBI Taxonomy" id="760939"/>
    <lineage>
        <taxon>Viruses</taxon>
        <taxon>Duplodnaviria</taxon>
        <taxon>Heunggongvirae</taxon>
        <taxon>Uroviricota</taxon>
        <taxon>Caudoviricetes</taxon>
        <taxon>Pantevenvirales</taxon>
        <taxon>Straboviridae</taxon>
        <taxon>Twarogvirinae</taxon>
        <taxon>Acajnonavirus</taxon>
        <taxon>Acajnonavirus acj9</taxon>
    </lineage>
</organism>
<keyword evidence="1" id="KW-0175">Coiled coil</keyword>
<keyword evidence="3" id="KW-1185">Reference proteome</keyword>
<dbReference type="OrthoDB" id="6993at10239"/>
<protein>
    <submittedName>
        <fullName evidence="2">Gp13 neck protein</fullName>
    </submittedName>
</protein>
<evidence type="ECO:0000256" key="1">
    <source>
        <dbReference type="SAM" id="Coils"/>
    </source>
</evidence>
<gene>
    <name evidence="2" type="primary">13</name>
    <name evidence="2" type="ORF">Acj9p171</name>
</gene>
<accession>E5EPV5</accession>
<reference evidence="2 3" key="1">
    <citation type="journal article" date="2010" name="Virol. J.">
        <title>Genomes of the T4-related bacteriophages as windows on microbial genome evolution.</title>
        <authorList>
            <person name="Petrov V.M."/>
            <person name="Ratnayaka S."/>
            <person name="Nolan J.M."/>
            <person name="Miller E.S."/>
            <person name="Karam J.D."/>
        </authorList>
    </citation>
    <scope>NUCLEOTIDE SEQUENCE [LARGE SCALE GENOMIC DNA]</scope>
</reference>
<dbReference type="Proteomes" id="UP000008731">
    <property type="component" value="Segment"/>
</dbReference>
<sequence>MFTQPKNPKQLKDDILMRMGAPIINVEVTETQIYQCIQRALELYGEYHYNGLNKTYMFVHVGSEDQYKNGVFDLKDENIFAVTQIMRGNMGALLTMDGSATYPWVTDFILGMAGVNGCSSAQSFGPNAYGANLSYYTTIMQYWTILQNMFNPVPDYWFNDDTAQLKISGNFKQGDFIFLEVWTKSFVDVGPAVGTYVGYGYVSGEQSPWSASDVYNNANRNVTGYTVGEPKGTSQGAFNNRWVKDYATALVKELNGQILARHQGLQLAGGVTINGERLIDEARIEKERLREELELLEAPPGIMMG</sequence>
<dbReference type="KEGG" id="vg:9926605"/>
<proteinExistence type="predicted"/>
<name>E5EPV5_9CAUD</name>
<evidence type="ECO:0000313" key="2">
    <source>
        <dbReference type="EMBL" id="ADG60071.1"/>
    </source>
</evidence>
<feature type="coiled-coil region" evidence="1">
    <location>
        <begin position="272"/>
        <end position="299"/>
    </location>
</feature>
<dbReference type="GeneID" id="9926605"/>
<dbReference type="EMBL" id="HM004124">
    <property type="protein sequence ID" value="ADG60071.1"/>
    <property type="molecule type" value="Genomic_DNA"/>
</dbReference>
<dbReference type="RefSeq" id="YP_004010308.1">
    <property type="nucleotide sequence ID" value="NC_014663.1"/>
</dbReference>
<evidence type="ECO:0000313" key="3">
    <source>
        <dbReference type="Proteomes" id="UP000008731"/>
    </source>
</evidence>